<keyword evidence="5" id="KW-1185">Reference proteome</keyword>
<dbReference type="GeneID" id="5410498"/>
<dbReference type="InterPro" id="IPR027417">
    <property type="entry name" value="P-loop_NTPase"/>
</dbReference>
<sequence length="722" mass="80563">MKSKSFSGRLSSLFEDDEQDTVVPESPPGEGGPDWSGISRDWESGESSLVPQESANRQPSSRVQRFILYFIEPETETETKQAVPSPVPAAGKPEKTPAVPVGRRVRIRLASLRTLGSKILVFFIEPAPEVPEEAVPVGISNGSALPQELAVIPPPEPEPVPATADAGSIAVAEPPRPSFMQKIRTAFAAPVQKEILTLDFNPGVLDTPSLDGSLRDVNITYPIDPPYQYVHIEYSKKDGALIYEVVEPQLSEDEKVALDIVERAFEKLVSTNLEVIEGDQRIEYLRERFYSLVNIFGLKLTEQQKERMFFTLKKQYLGYSRIDTLMKDRYIEDISCNGSDIYLYVQHRIYGSTRTNVKFGEVELNNFVLKLAQIGGRHISLLQPIRDVSLPDGSRGNLTLGGEVTKKGSTFTIRKFRANPISPIEMMDYHSVDAMELAYMWILMEYKRSILVSGGTATGKTTFLNVLCSFIPPEYKIVSIEDTAELNLMHPNWIQSITRAGFGSSSGGESVSGVSGVSSKSPGDISLYDLLVAALRQRPEFIIVGEVRGSEAFTLFQAIAVGHAALGTIHAGSMDELLARVESNPMNVPRSLFSNLDVVLFPMHIKKGERSMRRLANIVEMLELDRDTGDLITNTSFKWLPDVDEFQYQGRSFLFDKIRDTHGVSKDLLNQELEDRTDFLLGLQRAGIRDYDAVTEQIRAYYRDKPAVMKQIVSVQTDDMEE</sequence>
<dbReference type="CDD" id="cd01130">
    <property type="entry name" value="VirB11-like_ATPase"/>
    <property type="match status" value="1"/>
</dbReference>
<organism evidence="4 5">
    <name type="scientific">Methanoregula boonei (strain DSM 21154 / JCM 14090 / 6A8)</name>
    <dbReference type="NCBI Taxonomy" id="456442"/>
    <lineage>
        <taxon>Archaea</taxon>
        <taxon>Methanobacteriati</taxon>
        <taxon>Methanobacteriota</taxon>
        <taxon>Stenosarchaea group</taxon>
        <taxon>Methanomicrobia</taxon>
        <taxon>Methanomicrobiales</taxon>
        <taxon>Methanoregulaceae</taxon>
        <taxon>Methanoregula</taxon>
    </lineage>
</organism>
<dbReference type="Gene3D" id="1.10.390.40">
    <property type="match status" value="1"/>
</dbReference>
<protein>
    <submittedName>
        <fullName evidence="4">Type II secretion system protein E</fullName>
    </submittedName>
</protein>
<evidence type="ECO:0000313" key="4">
    <source>
        <dbReference type="EMBL" id="ABS56936.1"/>
    </source>
</evidence>
<evidence type="ECO:0000256" key="1">
    <source>
        <dbReference type="ARBA" id="ARBA00006611"/>
    </source>
</evidence>
<dbReference type="OrthoDB" id="33500at2157"/>
<comment type="similarity">
    <text evidence="1">Belongs to the GSP E family.</text>
</comment>
<proteinExistence type="inferred from homology"/>
<evidence type="ECO:0000259" key="3">
    <source>
        <dbReference type="Pfam" id="PF00437"/>
    </source>
</evidence>
<dbReference type="Pfam" id="PF00437">
    <property type="entry name" value="T2SSE"/>
    <property type="match status" value="1"/>
</dbReference>
<evidence type="ECO:0000313" key="5">
    <source>
        <dbReference type="Proteomes" id="UP000002408"/>
    </source>
</evidence>
<dbReference type="SUPFAM" id="SSF52540">
    <property type="entry name" value="P-loop containing nucleoside triphosphate hydrolases"/>
    <property type="match status" value="1"/>
</dbReference>
<feature type="domain" description="Bacterial type II secretion system protein E" evidence="3">
    <location>
        <begin position="337"/>
        <end position="586"/>
    </location>
</feature>
<accession>A7IB25</accession>
<feature type="compositionally biased region" description="Polar residues" evidence="2">
    <location>
        <begin position="45"/>
        <end position="60"/>
    </location>
</feature>
<dbReference type="GO" id="GO:0016887">
    <property type="term" value="F:ATP hydrolysis activity"/>
    <property type="evidence" value="ECO:0007669"/>
    <property type="project" value="InterPro"/>
</dbReference>
<gene>
    <name evidence="4" type="ordered locus">Mboo_2422</name>
</gene>
<feature type="region of interest" description="Disordered" evidence="2">
    <location>
        <begin position="77"/>
        <end position="97"/>
    </location>
</feature>
<dbReference type="eggNOG" id="arCOG01817">
    <property type="taxonomic scope" value="Archaea"/>
</dbReference>
<feature type="region of interest" description="Disordered" evidence="2">
    <location>
        <begin position="1"/>
        <end position="60"/>
    </location>
</feature>
<evidence type="ECO:0000256" key="2">
    <source>
        <dbReference type="SAM" id="MobiDB-lite"/>
    </source>
</evidence>
<dbReference type="AlphaFoldDB" id="A7IB25"/>
<dbReference type="RefSeq" id="WP_012107999.1">
    <property type="nucleotide sequence ID" value="NC_009712.1"/>
</dbReference>
<dbReference type="Gene3D" id="3.40.50.300">
    <property type="entry name" value="P-loop containing nucleotide triphosphate hydrolases"/>
    <property type="match status" value="1"/>
</dbReference>
<dbReference type="PANTHER" id="PTHR30486:SF6">
    <property type="entry name" value="TYPE IV PILUS RETRACTATION ATPASE PILT"/>
    <property type="match status" value="1"/>
</dbReference>
<dbReference type="HOGENOM" id="CLU_382948_0_0_2"/>
<dbReference type="Gene3D" id="3.30.450.370">
    <property type="match status" value="1"/>
</dbReference>
<name>A7IB25_METB6</name>
<dbReference type="InterPro" id="IPR050921">
    <property type="entry name" value="T4SS_GSP_E_ATPase"/>
</dbReference>
<reference evidence="4" key="1">
    <citation type="submission" date="2007-07" db="EMBL/GenBank/DDBJ databases">
        <title>Complete sequence of Candidatus Methanoregula boonei 6A8.</title>
        <authorList>
            <consortium name="US DOE Joint Genome Institute"/>
            <person name="Copeland A."/>
            <person name="Lucas S."/>
            <person name="Lapidus A."/>
            <person name="Barry K."/>
            <person name="Glavina del Rio T."/>
            <person name="Dalin E."/>
            <person name="Tice H."/>
            <person name="Pitluck S."/>
            <person name="Meincke L."/>
            <person name="Brettin T."/>
            <person name="Bruce D."/>
            <person name="Detter J.C."/>
            <person name="Han C."/>
            <person name="Tapia R."/>
            <person name="Gilna P."/>
            <person name="Schmutz J."/>
            <person name="Larimer F."/>
            <person name="Land M."/>
            <person name="Hauser L."/>
            <person name="Kyrpides N."/>
            <person name="Kim E."/>
            <person name="Zinder S."/>
            <person name="Richardson P."/>
        </authorList>
    </citation>
    <scope>NUCLEOTIDE SEQUENCE [LARGE SCALE GENOMIC DNA]</scope>
    <source>
        <strain evidence="4">6A8</strain>
    </source>
</reference>
<dbReference type="KEGG" id="mbn:Mboo_2422"/>
<dbReference type="InterPro" id="IPR001482">
    <property type="entry name" value="T2SS/T4SS_dom"/>
</dbReference>
<dbReference type="EMBL" id="CP000780">
    <property type="protein sequence ID" value="ABS56936.1"/>
    <property type="molecule type" value="Genomic_DNA"/>
</dbReference>
<dbReference type="STRING" id="456442.Mboo_2422"/>
<dbReference type="Proteomes" id="UP000002408">
    <property type="component" value="Chromosome"/>
</dbReference>
<feature type="compositionally biased region" description="Polar residues" evidence="2">
    <location>
        <begin position="1"/>
        <end position="10"/>
    </location>
</feature>
<dbReference type="PANTHER" id="PTHR30486">
    <property type="entry name" value="TWITCHING MOTILITY PROTEIN PILT"/>
    <property type="match status" value="1"/>
</dbReference>